<dbReference type="Gene3D" id="1.20.1560.10">
    <property type="entry name" value="ABC transporter type 1, transmembrane domain"/>
    <property type="match status" value="1"/>
</dbReference>
<feature type="transmembrane region" description="Helical" evidence="8">
    <location>
        <begin position="249"/>
        <end position="270"/>
    </location>
</feature>
<keyword evidence="4 11" id="KW-0067">ATP-binding</keyword>
<dbReference type="PANTHER" id="PTHR24221">
    <property type="entry name" value="ATP-BINDING CASSETTE SUB-FAMILY B"/>
    <property type="match status" value="1"/>
</dbReference>
<feature type="transmembrane region" description="Helical" evidence="8">
    <location>
        <begin position="56"/>
        <end position="74"/>
    </location>
</feature>
<feature type="compositionally biased region" description="Low complexity" evidence="7">
    <location>
        <begin position="331"/>
        <end position="355"/>
    </location>
</feature>
<dbReference type="Proteomes" id="UP000526083">
    <property type="component" value="Unassembled WGS sequence"/>
</dbReference>
<dbReference type="SUPFAM" id="SSF90123">
    <property type="entry name" value="ABC transporter transmembrane region"/>
    <property type="match status" value="1"/>
</dbReference>
<feature type="transmembrane region" description="Helical" evidence="8">
    <location>
        <begin position="25"/>
        <end position="50"/>
    </location>
</feature>
<keyword evidence="12" id="KW-1185">Reference proteome</keyword>
<dbReference type="Pfam" id="PF00664">
    <property type="entry name" value="ABC_membrane"/>
    <property type="match status" value="1"/>
</dbReference>
<evidence type="ECO:0000256" key="5">
    <source>
        <dbReference type="ARBA" id="ARBA00022989"/>
    </source>
</evidence>
<evidence type="ECO:0000313" key="12">
    <source>
        <dbReference type="Proteomes" id="UP000526083"/>
    </source>
</evidence>
<dbReference type="EMBL" id="JACGWY010000001">
    <property type="protein sequence ID" value="MBA8815445.1"/>
    <property type="molecule type" value="Genomic_DNA"/>
</dbReference>
<accession>A0A7W3PKF3</accession>
<keyword evidence="5 8" id="KW-1133">Transmembrane helix</keyword>
<dbReference type="InterPro" id="IPR003439">
    <property type="entry name" value="ABC_transporter-like_ATP-bd"/>
</dbReference>
<dbReference type="GO" id="GO:0016887">
    <property type="term" value="F:ATP hydrolysis activity"/>
    <property type="evidence" value="ECO:0007669"/>
    <property type="project" value="InterPro"/>
</dbReference>
<keyword evidence="6 8" id="KW-0472">Membrane</keyword>
<evidence type="ECO:0000256" key="6">
    <source>
        <dbReference type="ARBA" id="ARBA00023136"/>
    </source>
</evidence>
<feature type="domain" description="ABC transporter" evidence="9">
    <location>
        <begin position="420"/>
        <end position="642"/>
    </location>
</feature>
<evidence type="ECO:0000256" key="4">
    <source>
        <dbReference type="ARBA" id="ARBA00022840"/>
    </source>
</evidence>
<dbReference type="InterPro" id="IPR011527">
    <property type="entry name" value="ABC1_TM_dom"/>
</dbReference>
<dbReference type="Gene3D" id="3.40.50.300">
    <property type="entry name" value="P-loop containing nucleotide triphosphate hydrolases"/>
    <property type="match status" value="1"/>
</dbReference>
<dbReference type="GO" id="GO:0140359">
    <property type="term" value="F:ABC-type transporter activity"/>
    <property type="evidence" value="ECO:0007669"/>
    <property type="project" value="InterPro"/>
</dbReference>
<dbReference type="PANTHER" id="PTHR24221:SF590">
    <property type="entry name" value="COMPONENT LINKED WITH THE ASSEMBLY OF CYTOCHROME' TRANSPORT TRANSMEMBRANE ATP-BINDING PROTEIN ABC TRANSPORTER CYDD-RELATED"/>
    <property type="match status" value="1"/>
</dbReference>
<comment type="subcellular location">
    <subcellularLocation>
        <location evidence="1">Cell membrane</location>
        <topology evidence="1">Multi-pass membrane protein</topology>
    </subcellularLocation>
</comment>
<name>A0A7W3PKF3_9MICO</name>
<feature type="transmembrane region" description="Helical" evidence="8">
    <location>
        <begin position="167"/>
        <end position="189"/>
    </location>
</feature>
<evidence type="ECO:0000256" key="2">
    <source>
        <dbReference type="ARBA" id="ARBA00022692"/>
    </source>
</evidence>
<keyword evidence="3" id="KW-0547">Nucleotide-binding</keyword>
<dbReference type="InterPro" id="IPR017871">
    <property type="entry name" value="ABC_transporter-like_CS"/>
</dbReference>
<gene>
    <name evidence="11" type="ORF">FHX48_000497</name>
</gene>
<dbReference type="CDD" id="cd03228">
    <property type="entry name" value="ABCC_MRP_Like"/>
    <property type="match status" value="1"/>
</dbReference>
<sequence length="642" mass="66525">MSASTELEQRSREVLRSALPPIRQFWPALAAGFGTAISAVALLAASAWLITRAAEQPLVLYISAVVVAVRAFALSRGVFRYLERLWGHDATLNQLAGVRSSLVRRLVPLAPDGLGHTRRGALLSNLVDDVEELQNLPLRVIMPLVTAGLAAVASVIFVAFLSPPAAGVLAICLIVAFALAVWVGWAAGARAERAISPLRSQLSDALVDELTALDVLTAYGATDAAATRVRRADEALRSAIIRRSSAQGLTSGAVSLLAGAASLLALFAALPGLGEGGFTGPALAVVVLLPMAVFEVFGTVPLALASLREVRGAATRIAETVPAEIPPELPTPTSAPALAPASASAPASAPASGSERAPKPTLKLAPVFIDAPATDTPSRGVTTRRNDGVDEDDDGVLRPLGSAQGGSTGTGSVQIGDTGIELVGLAARWPKRSGEAAASVDDAGTLNDVDLHVAPGERVLITGPSGAGKTTLAHVLVRFLDYTGSFRIGGIEARDISDDELRRTIGLCEQDPYLFDESLRQNLIFARDTASDADLWAVLDRVGLSSWAHERGGLDAALGERGVLVSGGQAQRIALARALLADFPVLVLDEPTAGVDPDASDALLHDMLGAVDRNHAVVIISHVAVPAGLVDRTVRLVAGRIA</sequence>
<comment type="caution">
    <text evidence="11">The sequence shown here is derived from an EMBL/GenBank/DDBJ whole genome shotgun (WGS) entry which is preliminary data.</text>
</comment>
<feature type="transmembrane region" description="Helical" evidence="8">
    <location>
        <begin position="140"/>
        <end position="161"/>
    </location>
</feature>
<evidence type="ECO:0000313" key="11">
    <source>
        <dbReference type="EMBL" id="MBA8815445.1"/>
    </source>
</evidence>
<feature type="domain" description="ABC transmembrane type-1" evidence="10">
    <location>
        <begin position="28"/>
        <end position="309"/>
    </location>
</feature>
<evidence type="ECO:0000256" key="8">
    <source>
        <dbReference type="SAM" id="Phobius"/>
    </source>
</evidence>
<dbReference type="Pfam" id="PF00005">
    <property type="entry name" value="ABC_tran"/>
    <property type="match status" value="1"/>
</dbReference>
<organism evidence="11 12">
    <name type="scientific">Microbacterium halimionae</name>
    <dbReference type="NCBI Taxonomy" id="1526413"/>
    <lineage>
        <taxon>Bacteria</taxon>
        <taxon>Bacillati</taxon>
        <taxon>Actinomycetota</taxon>
        <taxon>Actinomycetes</taxon>
        <taxon>Micrococcales</taxon>
        <taxon>Microbacteriaceae</taxon>
        <taxon>Microbacterium</taxon>
    </lineage>
</organism>
<dbReference type="GO" id="GO:0005524">
    <property type="term" value="F:ATP binding"/>
    <property type="evidence" value="ECO:0007669"/>
    <property type="project" value="UniProtKB-KW"/>
</dbReference>
<dbReference type="PROSITE" id="PS00211">
    <property type="entry name" value="ABC_TRANSPORTER_1"/>
    <property type="match status" value="1"/>
</dbReference>
<dbReference type="GO" id="GO:0005886">
    <property type="term" value="C:plasma membrane"/>
    <property type="evidence" value="ECO:0007669"/>
    <property type="project" value="UniProtKB-SubCell"/>
</dbReference>
<keyword evidence="2 8" id="KW-0812">Transmembrane</keyword>
<proteinExistence type="predicted"/>
<evidence type="ECO:0000259" key="9">
    <source>
        <dbReference type="PROSITE" id="PS50893"/>
    </source>
</evidence>
<feature type="transmembrane region" description="Helical" evidence="8">
    <location>
        <begin position="282"/>
        <end position="307"/>
    </location>
</feature>
<evidence type="ECO:0000256" key="1">
    <source>
        <dbReference type="ARBA" id="ARBA00004651"/>
    </source>
</evidence>
<dbReference type="AlphaFoldDB" id="A0A7W3PKF3"/>
<protein>
    <submittedName>
        <fullName evidence="11">ATP-binding cassette subfamily C protein CydC</fullName>
    </submittedName>
</protein>
<dbReference type="RefSeq" id="WP_310734779.1">
    <property type="nucleotide sequence ID" value="NZ_JAAOZB010000002.1"/>
</dbReference>
<evidence type="ECO:0000256" key="7">
    <source>
        <dbReference type="SAM" id="MobiDB-lite"/>
    </source>
</evidence>
<dbReference type="SMART" id="SM00382">
    <property type="entry name" value="AAA"/>
    <property type="match status" value="1"/>
</dbReference>
<reference evidence="11 12" key="1">
    <citation type="submission" date="2020-07" db="EMBL/GenBank/DDBJ databases">
        <title>Sequencing the genomes of 1000 actinobacteria strains.</title>
        <authorList>
            <person name="Klenk H.-P."/>
        </authorList>
    </citation>
    <scope>NUCLEOTIDE SEQUENCE [LARGE SCALE GENOMIC DNA]</scope>
    <source>
        <strain evidence="11 12">DSM 27576</strain>
    </source>
</reference>
<dbReference type="PROSITE" id="PS50893">
    <property type="entry name" value="ABC_TRANSPORTER_2"/>
    <property type="match status" value="1"/>
</dbReference>
<evidence type="ECO:0000259" key="10">
    <source>
        <dbReference type="PROSITE" id="PS50929"/>
    </source>
</evidence>
<feature type="region of interest" description="Disordered" evidence="7">
    <location>
        <begin position="323"/>
        <end position="415"/>
    </location>
</feature>
<dbReference type="PROSITE" id="PS50929">
    <property type="entry name" value="ABC_TM1F"/>
    <property type="match status" value="1"/>
</dbReference>
<dbReference type="InterPro" id="IPR036640">
    <property type="entry name" value="ABC1_TM_sf"/>
</dbReference>
<evidence type="ECO:0000256" key="3">
    <source>
        <dbReference type="ARBA" id="ARBA00022741"/>
    </source>
</evidence>
<dbReference type="SUPFAM" id="SSF52540">
    <property type="entry name" value="P-loop containing nucleoside triphosphate hydrolases"/>
    <property type="match status" value="1"/>
</dbReference>
<dbReference type="InterPro" id="IPR027417">
    <property type="entry name" value="P-loop_NTPase"/>
</dbReference>
<dbReference type="InterPro" id="IPR003593">
    <property type="entry name" value="AAA+_ATPase"/>
</dbReference>
<dbReference type="InterPro" id="IPR039421">
    <property type="entry name" value="Type_1_exporter"/>
</dbReference>